<comment type="caution">
    <text evidence="2">The sequence shown here is derived from an EMBL/GenBank/DDBJ whole genome shotgun (WGS) entry which is preliminary data.</text>
</comment>
<dbReference type="PANTHER" id="PTHR42705">
    <property type="entry name" value="BIFUNCTIONAL NON-HOMOLOGOUS END JOINING PROTEIN LIGD"/>
    <property type="match status" value="1"/>
</dbReference>
<proteinExistence type="predicted"/>
<protein>
    <submittedName>
        <fullName evidence="2">DNA polymerase LigD, polymerase domain-containing protein</fullName>
    </submittedName>
</protein>
<dbReference type="AlphaFoldDB" id="A0A0L6W727"/>
<dbReference type="PANTHER" id="PTHR42705:SF2">
    <property type="entry name" value="BIFUNCTIONAL NON-HOMOLOGOUS END JOINING PROTEIN LIGD"/>
    <property type="match status" value="1"/>
</dbReference>
<evidence type="ECO:0000259" key="1">
    <source>
        <dbReference type="Pfam" id="PF21686"/>
    </source>
</evidence>
<dbReference type="Pfam" id="PF21686">
    <property type="entry name" value="LigD_Prim-Pol"/>
    <property type="match status" value="1"/>
</dbReference>
<feature type="domain" description="DNA ligase D polymerase" evidence="1">
    <location>
        <begin position="28"/>
        <end position="282"/>
    </location>
</feature>
<dbReference type="CDD" id="cd04865">
    <property type="entry name" value="LigD_Pol_like_2"/>
    <property type="match status" value="1"/>
</dbReference>
<accession>A0A0L6W727</accession>
<name>A0A0L6W727_9FIRM</name>
<organism evidence="2 3">
    <name type="scientific">Thermincola ferriacetica</name>
    <dbReference type="NCBI Taxonomy" id="281456"/>
    <lineage>
        <taxon>Bacteria</taxon>
        <taxon>Bacillati</taxon>
        <taxon>Bacillota</taxon>
        <taxon>Clostridia</taxon>
        <taxon>Eubacteriales</taxon>
        <taxon>Thermincolaceae</taxon>
        <taxon>Thermincola</taxon>
    </lineage>
</organism>
<keyword evidence="3" id="KW-1185">Reference proteome</keyword>
<evidence type="ECO:0000313" key="2">
    <source>
        <dbReference type="EMBL" id="KNZ70899.1"/>
    </source>
</evidence>
<dbReference type="Gene3D" id="3.90.920.10">
    <property type="entry name" value="DNA primase, PRIM domain"/>
    <property type="match status" value="1"/>
</dbReference>
<dbReference type="Proteomes" id="UP000037175">
    <property type="component" value="Unassembled WGS sequence"/>
</dbReference>
<evidence type="ECO:0000313" key="3">
    <source>
        <dbReference type="Proteomes" id="UP000037175"/>
    </source>
</evidence>
<sequence>MTCQIVQIEEKEVRLTNLEKEMWPDGYTKADLIKYYVDMSPYILPYIKNRLFIMSRYPDGITGKMFYQKDAPEYTPEWVQTYPLVSERENKVVNYIVCDDLPTLVWLANQACIELHIWMAQKERLDYPDIVVFDLDPFPPATFKDTLDVAMLVKEALDRFGLQGYPKTSGSTGLHIFLPVRPEFTYAQVREGVRFLFEHIHAVYPEKTTLERSIDKRAGKVYLDYGQNTRGHTMTFHYSLRPHPGAPVSTPLTWDEVRAGDIEPEDFNIKTIFPRIKKVGDLYRPILHQEQSFAGLLTLVT</sequence>
<dbReference type="InterPro" id="IPR014145">
    <property type="entry name" value="LigD_pol_dom"/>
</dbReference>
<dbReference type="RefSeq" id="WP_052216787.1">
    <property type="nucleotide sequence ID" value="NZ_LGTE01000002.1"/>
</dbReference>
<reference evidence="3" key="1">
    <citation type="submission" date="2015-07" db="EMBL/GenBank/DDBJ databases">
        <title>Complete Genome of Thermincola ferriacetica strain Z-0001T.</title>
        <authorList>
            <person name="Lusk B."/>
            <person name="Badalamenti J.P."/>
            <person name="Parameswaran P."/>
            <person name="Bond D.R."/>
            <person name="Torres C.I."/>
        </authorList>
    </citation>
    <scope>NUCLEOTIDE SEQUENCE [LARGE SCALE GENOMIC DNA]</scope>
    <source>
        <strain evidence="3">Z-0001</strain>
    </source>
</reference>
<dbReference type="InterPro" id="IPR052171">
    <property type="entry name" value="NHEJ_LigD"/>
</dbReference>
<gene>
    <name evidence="2" type="ORF">Tfer_0580</name>
</gene>
<dbReference type="NCBIfam" id="TIGR02778">
    <property type="entry name" value="ligD_pol"/>
    <property type="match status" value="1"/>
</dbReference>
<dbReference type="EMBL" id="LGTE01000002">
    <property type="protein sequence ID" value="KNZ70899.1"/>
    <property type="molecule type" value="Genomic_DNA"/>
</dbReference>